<feature type="transmembrane region" description="Helical" evidence="2">
    <location>
        <begin position="65"/>
        <end position="88"/>
    </location>
</feature>
<feature type="region of interest" description="Disordered" evidence="1">
    <location>
        <begin position="492"/>
        <end position="526"/>
    </location>
</feature>
<evidence type="ECO:0000313" key="3">
    <source>
        <dbReference type="EMBL" id="TEB25100.1"/>
    </source>
</evidence>
<keyword evidence="2" id="KW-0812">Transmembrane</keyword>
<feature type="transmembrane region" description="Helical" evidence="2">
    <location>
        <begin position="136"/>
        <end position="154"/>
    </location>
</feature>
<reference evidence="3 4" key="1">
    <citation type="journal article" date="2019" name="Nat. Ecol. Evol.">
        <title>Megaphylogeny resolves global patterns of mushroom evolution.</title>
        <authorList>
            <person name="Varga T."/>
            <person name="Krizsan K."/>
            <person name="Foldi C."/>
            <person name="Dima B."/>
            <person name="Sanchez-Garcia M."/>
            <person name="Sanchez-Ramirez S."/>
            <person name="Szollosi G.J."/>
            <person name="Szarkandi J.G."/>
            <person name="Papp V."/>
            <person name="Albert L."/>
            <person name="Andreopoulos W."/>
            <person name="Angelini C."/>
            <person name="Antonin V."/>
            <person name="Barry K.W."/>
            <person name="Bougher N.L."/>
            <person name="Buchanan P."/>
            <person name="Buyck B."/>
            <person name="Bense V."/>
            <person name="Catcheside P."/>
            <person name="Chovatia M."/>
            <person name="Cooper J."/>
            <person name="Damon W."/>
            <person name="Desjardin D."/>
            <person name="Finy P."/>
            <person name="Geml J."/>
            <person name="Haridas S."/>
            <person name="Hughes K."/>
            <person name="Justo A."/>
            <person name="Karasinski D."/>
            <person name="Kautmanova I."/>
            <person name="Kiss B."/>
            <person name="Kocsube S."/>
            <person name="Kotiranta H."/>
            <person name="LaButti K.M."/>
            <person name="Lechner B.E."/>
            <person name="Liimatainen K."/>
            <person name="Lipzen A."/>
            <person name="Lukacs Z."/>
            <person name="Mihaltcheva S."/>
            <person name="Morgado L.N."/>
            <person name="Niskanen T."/>
            <person name="Noordeloos M.E."/>
            <person name="Ohm R.A."/>
            <person name="Ortiz-Santana B."/>
            <person name="Ovrebo C."/>
            <person name="Racz N."/>
            <person name="Riley R."/>
            <person name="Savchenko A."/>
            <person name="Shiryaev A."/>
            <person name="Soop K."/>
            <person name="Spirin V."/>
            <person name="Szebenyi C."/>
            <person name="Tomsovsky M."/>
            <person name="Tulloss R.E."/>
            <person name="Uehling J."/>
            <person name="Grigoriev I.V."/>
            <person name="Vagvolgyi C."/>
            <person name="Papp T."/>
            <person name="Martin F.M."/>
            <person name="Miettinen O."/>
            <person name="Hibbett D.S."/>
            <person name="Nagy L.G."/>
        </authorList>
    </citation>
    <scope>NUCLEOTIDE SEQUENCE [LARGE SCALE GENOMIC DNA]</scope>
    <source>
        <strain evidence="3 4">FP101781</strain>
    </source>
</reference>
<dbReference type="OrthoDB" id="3226582at2759"/>
<dbReference type="EMBL" id="QPFP01000060">
    <property type="protein sequence ID" value="TEB25100.1"/>
    <property type="molecule type" value="Genomic_DNA"/>
</dbReference>
<organism evidence="3 4">
    <name type="scientific">Coprinellus micaceus</name>
    <name type="common">Glistening ink-cap mushroom</name>
    <name type="synonym">Coprinus micaceus</name>
    <dbReference type="NCBI Taxonomy" id="71717"/>
    <lineage>
        <taxon>Eukaryota</taxon>
        <taxon>Fungi</taxon>
        <taxon>Dikarya</taxon>
        <taxon>Basidiomycota</taxon>
        <taxon>Agaricomycotina</taxon>
        <taxon>Agaricomycetes</taxon>
        <taxon>Agaricomycetidae</taxon>
        <taxon>Agaricales</taxon>
        <taxon>Agaricineae</taxon>
        <taxon>Psathyrellaceae</taxon>
        <taxon>Coprinellus</taxon>
    </lineage>
</organism>
<accession>A0A4Y7STA7</accession>
<evidence type="ECO:0000256" key="2">
    <source>
        <dbReference type="SAM" id="Phobius"/>
    </source>
</evidence>
<gene>
    <name evidence="3" type="ORF">FA13DRAFT_1796761</name>
</gene>
<dbReference type="AlphaFoldDB" id="A0A4Y7STA7"/>
<feature type="transmembrane region" description="Helical" evidence="2">
    <location>
        <begin position="108"/>
        <end position="124"/>
    </location>
</feature>
<keyword evidence="2" id="KW-1133">Transmembrane helix</keyword>
<feature type="compositionally biased region" description="Polar residues" evidence="1">
    <location>
        <begin position="359"/>
        <end position="369"/>
    </location>
</feature>
<keyword evidence="4" id="KW-1185">Reference proteome</keyword>
<feature type="region of interest" description="Disordered" evidence="1">
    <location>
        <begin position="320"/>
        <end position="417"/>
    </location>
</feature>
<keyword evidence="2" id="KW-0472">Membrane</keyword>
<sequence>MAGPEVVSHISSDPLFPIDGMTKLIMKALYPYLGAVFLETFFYGIYCILFGICIYVLLRRNKALHWVLLIFAVLMFSLASADIGYTYYLVFGKLLEGTLSFRSLYPKYVMFVTNGILADTLLMYRCFVVWGRRKRIIVGPLLLLFATAVSGYVFEGAAANLFRHAWVYLAMTFGLNVLLTILTAGRIWWLRQKTRVILGDNLLKRYSATLTILIESGVLYSTYMILDLAFQNDPSASTILDAGLIQVVGIMPTLIIVQVGLGRAIHDLETTSSNDPLSRVEANKAAGISLRSFTEANASTYSGPNYVGAYPTQRSSSVIQIEPCPGSTGEIPARSLPFRSESTRRQDHSQLAPLKTHRSGVSDSATAQSFRDDEDTGSFTPAPQRRSRKRSTRSRTDSNASGPYPPRSPTPAFGYELPDKSLSKRTLYETGLDGYVVPCVVRSPAPYSPLHSAPSGIVPLASPGPETPELARPHPMGRGQSYRVEEVRGDGRWWGSRGHERSNSFPLSLVPSRASSDDSKGPYTPI</sequence>
<evidence type="ECO:0000313" key="4">
    <source>
        <dbReference type="Proteomes" id="UP000298030"/>
    </source>
</evidence>
<feature type="compositionally biased region" description="Basic and acidic residues" evidence="1">
    <location>
        <begin position="492"/>
        <end position="502"/>
    </location>
</feature>
<comment type="caution">
    <text evidence="3">The sequence shown here is derived from an EMBL/GenBank/DDBJ whole genome shotgun (WGS) entry which is preliminary data.</text>
</comment>
<evidence type="ECO:0000256" key="1">
    <source>
        <dbReference type="SAM" id="MobiDB-lite"/>
    </source>
</evidence>
<name>A0A4Y7STA7_COPMI</name>
<feature type="transmembrane region" description="Helical" evidence="2">
    <location>
        <begin position="242"/>
        <end position="261"/>
    </location>
</feature>
<feature type="transmembrane region" description="Helical" evidence="2">
    <location>
        <begin position="29"/>
        <end position="58"/>
    </location>
</feature>
<feature type="transmembrane region" description="Helical" evidence="2">
    <location>
        <begin position="166"/>
        <end position="189"/>
    </location>
</feature>
<dbReference type="Proteomes" id="UP000298030">
    <property type="component" value="Unassembled WGS sequence"/>
</dbReference>
<proteinExistence type="predicted"/>
<feature type="transmembrane region" description="Helical" evidence="2">
    <location>
        <begin position="210"/>
        <end position="230"/>
    </location>
</feature>
<protein>
    <submittedName>
        <fullName evidence="3">Uncharacterized protein</fullName>
    </submittedName>
</protein>